<keyword evidence="10 11" id="KW-0067">ATP-binding</keyword>
<dbReference type="InterPro" id="IPR001206">
    <property type="entry name" value="Diacylglycerol_kinase_cat_dom"/>
</dbReference>
<dbReference type="FunFam" id="1.10.238.110:FF:000007">
    <property type="entry name" value="Diacylglycerol kinase"/>
    <property type="match status" value="1"/>
</dbReference>
<dbReference type="InterPro" id="IPR016064">
    <property type="entry name" value="NAD/diacylglycerol_kinase_sf"/>
</dbReference>
<dbReference type="CDD" id="cd20851">
    <property type="entry name" value="C1_DGK_typeI_like_rpt2"/>
    <property type="match status" value="1"/>
</dbReference>
<dbReference type="SMART" id="SM00045">
    <property type="entry name" value="DAGKa"/>
    <property type="match status" value="1"/>
</dbReference>
<evidence type="ECO:0000256" key="6">
    <source>
        <dbReference type="ARBA" id="ARBA00022741"/>
    </source>
</evidence>
<dbReference type="SUPFAM" id="SSF57889">
    <property type="entry name" value="Cysteine-rich domain"/>
    <property type="match status" value="2"/>
</dbReference>
<keyword evidence="4" id="KW-0479">Metal-binding</keyword>
<dbReference type="SUPFAM" id="SSF47473">
    <property type="entry name" value="EF-hand"/>
    <property type="match status" value="2"/>
</dbReference>
<dbReference type="Pfam" id="PF00609">
    <property type="entry name" value="DAGK_acc"/>
    <property type="match status" value="1"/>
</dbReference>
<dbReference type="InterPro" id="IPR002048">
    <property type="entry name" value="EF_hand_dom"/>
</dbReference>
<evidence type="ECO:0000256" key="11">
    <source>
        <dbReference type="RuleBase" id="RU361128"/>
    </source>
</evidence>
<feature type="domain" description="Phorbol-ester/DAG-type" evidence="13">
    <location>
        <begin position="366"/>
        <end position="412"/>
    </location>
</feature>
<dbReference type="SMART" id="SM00054">
    <property type="entry name" value="EFh"/>
    <property type="match status" value="2"/>
</dbReference>
<dbReference type="Pfam" id="PF00130">
    <property type="entry name" value="C1_1"/>
    <property type="match status" value="2"/>
</dbReference>
<feature type="region of interest" description="Disordered" evidence="12">
    <location>
        <begin position="124"/>
        <end position="171"/>
    </location>
</feature>
<dbReference type="CDD" id="cd20845">
    <property type="entry name" value="C1_DGKbeta_rpt1"/>
    <property type="match status" value="1"/>
</dbReference>
<feature type="region of interest" description="Disordered" evidence="12">
    <location>
        <begin position="649"/>
        <end position="675"/>
    </location>
</feature>
<evidence type="ECO:0000259" key="13">
    <source>
        <dbReference type="PROSITE" id="PS50081"/>
    </source>
</evidence>
<sequence length="948" mass="106874">MMASSSQSQWDKLSPNEFQQLQDFASYSSKKLEDVLDEFCGPTSTYKFNQDEDIDFEGFQKFIDLFLDCETPFELSQHLFLSFLRPYQSQLSGNSTLNCMAAVSSNAACVPVISHNTRGTIHPLVTVTPSPLAPNHRRSADSSPTHSHTHSHSQMSRNSSRKSNNSLNCKIDDSKLLPRKQSFLDPLSMKVPLKDVVCYLSLLEAGRPEDKLEFMFRLYDTDGNGVLDKIETDAIVNQMMSVAEYLGWDVSELRPILQDMMTEIDYDGDGSVSLDEWKRGGLTTIPLLVLLGVDSSLKEDGYHVWRLKHFSKPAYCNLCLNMLVGLGKKGLCCTLCKYTVHERCVQRAPASCITTYVKSKRPGALQHHWVEGNCFRNCSKCHKRIKAYSGLTCRWCKMTLHNRCANNVKIECNLGKFANFTVPPTAICPAVLDRQRSASVTNIRSKPAPPIHFQVTLDTPTSTPLLVFINPKSGGRQGERILRKFQYLLNPRQVYDLSKTSPLEGNDLARCLRWGGGYEGESIPKLFDKISRSEVVMMDRWNVSIEPAIEKEETIIPAHKVLKVTLSENVQRVVELSQRIVVEKSVINSHEQVQRTSEISIENSKRVILSDNNSSSTSTTVEKSRETTLESNGMLQNCEKFSDKECTVENNSKTENDENCINNSSNGTNRPKSSSSCNDLLMFGKSQQSQLEIPSLLKDPQPTAADFSIPYNIINNYFSVGVDAAICVKFHLEREKNPHKFNSRMKNKLWYFEYATSETFSATCKNLHEYVELTCDGVRLDLNGISLQGIALLNIPYTHGGSNLWGENLSQKRIRRSTSSNGPFKKMKKLRSADKEMSTQSFNSVDLSIAIQDIGDRKIEVIGLESCLHMGQVRTGLRASGRRLAQCSEIILKTKKTFPMQIDGEPWMQAPATLIGFCFNLNRVEQIKFKTSNLPHMNLVKESEKQFE</sequence>
<dbReference type="PROSITE" id="PS50222">
    <property type="entry name" value="EF_HAND_2"/>
    <property type="match status" value="2"/>
</dbReference>
<reference evidence="16" key="1">
    <citation type="submission" date="2022-01" db="EMBL/GenBank/DDBJ databases">
        <authorList>
            <person name="King R."/>
        </authorList>
    </citation>
    <scope>NUCLEOTIDE SEQUENCE</scope>
</reference>
<dbReference type="Pfam" id="PF00781">
    <property type="entry name" value="DAGK_cat"/>
    <property type="match status" value="1"/>
</dbReference>
<dbReference type="GO" id="GO:0005524">
    <property type="term" value="F:ATP binding"/>
    <property type="evidence" value="ECO:0007669"/>
    <property type="project" value="UniProtKB-KW"/>
</dbReference>
<evidence type="ECO:0000256" key="12">
    <source>
        <dbReference type="SAM" id="MobiDB-lite"/>
    </source>
</evidence>
<dbReference type="PANTHER" id="PTHR11255:SF48">
    <property type="entry name" value="DIACYLGLYCEROL KINASE 1"/>
    <property type="match status" value="1"/>
</dbReference>
<dbReference type="InterPro" id="IPR000756">
    <property type="entry name" value="Diacylglycerol_kin_accessory"/>
</dbReference>
<keyword evidence="9" id="KW-0106">Calcium</keyword>
<dbReference type="CDD" id="cd00051">
    <property type="entry name" value="EFh"/>
    <property type="match status" value="1"/>
</dbReference>
<dbReference type="PROSITE" id="PS00479">
    <property type="entry name" value="ZF_DAG_PE_1"/>
    <property type="match status" value="2"/>
</dbReference>
<dbReference type="InterPro" id="IPR002219">
    <property type="entry name" value="PKC_DAG/PE"/>
</dbReference>
<evidence type="ECO:0000313" key="17">
    <source>
        <dbReference type="Proteomes" id="UP001153620"/>
    </source>
</evidence>
<organism evidence="16 17">
    <name type="scientific">Chironomus riparius</name>
    <dbReference type="NCBI Taxonomy" id="315576"/>
    <lineage>
        <taxon>Eukaryota</taxon>
        <taxon>Metazoa</taxon>
        <taxon>Ecdysozoa</taxon>
        <taxon>Arthropoda</taxon>
        <taxon>Hexapoda</taxon>
        <taxon>Insecta</taxon>
        <taxon>Pterygota</taxon>
        <taxon>Neoptera</taxon>
        <taxon>Endopterygota</taxon>
        <taxon>Diptera</taxon>
        <taxon>Nematocera</taxon>
        <taxon>Chironomoidea</taxon>
        <taxon>Chironomidae</taxon>
        <taxon>Chironominae</taxon>
        <taxon>Chironomus</taxon>
    </lineage>
</organism>
<dbReference type="Gene3D" id="3.30.60.20">
    <property type="match status" value="2"/>
</dbReference>
<evidence type="ECO:0000256" key="2">
    <source>
        <dbReference type="ARBA" id="ARBA00009280"/>
    </source>
</evidence>
<dbReference type="AlphaFoldDB" id="A0A9N9RN50"/>
<keyword evidence="8" id="KW-0862">Zinc</keyword>
<accession>A0A9N9RN50</accession>
<dbReference type="Proteomes" id="UP001153620">
    <property type="component" value="Chromosome 1"/>
</dbReference>
<evidence type="ECO:0000259" key="14">
    <source>
        <dbReference type="PROSITE" id="PS50146"/>
    </source>
</evidence>
<comment type="catalytic activity">
    <reaction evidence="1 11">
        <text>a 1,2-diacyl-sn-glycerol + ATP = a 1,2-diacyl-sn-glycero-3-phosphate + ADP + H(+)</text>
        <dbReference type="Rhea" id="RHEA:10272"/>
        <dbReference type="ChEBI" id="CHEBI:15378"/>
        <dbReference type="ChEBI" id="CHEBI:17815"/>
        <dbReference type="ChEBI" id="CHEBI:30616"/>
        <dbReference type="ChEBI" id="CHEBI:58608"/>
        <dbReference type="ChEBI" id="CHEBI:456216"/>
        <dbReference type="EC" id="2.7.1.107"/>
    </reaction>
</comment>
<evidence type="ECO:0000256" key="8">
    <source>
        <dbReference type="ARBA" id="ARBA00022833"/>
    </source>
</evidence>
<dbReference type="OrthoDB" id="242257at2759"/>
<feature type="compositionally biased region" description="Polar residues" evidence="12">
    <location>
        <begin position="657"/>
        <end position="675"/>
    </location>
</feature>
<reference evidence="16" key="2">
    <citation type="submission" date="2022-10" db="EMBL/GenBank/DDBJ databases">
        <authorList>
            <consortium name="ENA_rothamsted_submissions"/>
            <consortium name="culmorum"/>
            <person name="King R."/>
        </authorList>
    </citation>
    <scope>NUCLEOTIDE SEQUENCE</scope>
</reference>
<feature type="compositionally biased region" description="Low complexity" evidence="12">
    <location>
        <begin position="142"/>
        <end position="168"/>
    </location>
</feature>
<feature type="domain" description="DAGKc" evidence="14">
    <location>
        <begin position="505"/>
        <end position="547"/>
    </location>
</feature>
<dbReference type="SUPFAM" id="SSF111331">
    <property type="entry name" value="NAD kinase/diacylglycerol kinase-like"/>
    <property type="match status" value="1"/>
</dbReference>
<dbReference type="GO" id="GO:0005509">
    <property type="term" value="F:calcium ion binding"/>
    <property type="evidence" value="ECO:0007669"/>
    <property type="project" value="InterPro"/>
</dbReference>
<evidence type="ECO:0000256" key="5">
    <source>
        <dbReference type="ARBA" id="ARBA00022737"/>
    </source>
</evidence>
<dbReference type="PROSITE" id="PS50146">
    <property type="entry name" value="DAGK"/>
    <property type="match status" value="2"/>
</dbReference>
<evidence type="ECO:0000256" key="7">
    <source>
        <dbReference type="ARBA" id="ARBA00022777"/>
    </source>
</evidence>
<dbReference type="EMBL" id="OU895877">
    <property type="protein sequence ID" value="CAG9800362.1"/>
    <property type="molecule type" value="Genomic_DNA"/>
</dbReference>
<evidence type="ECO:0000256" key="4">
    <source>
        <dbReference type="ARBA" id="ARBA00022723"/>
    </source>
</evidence>
<evidence type="ECO:0000313" key="16">
    <source>
        <dbReference type="EMBL" id="CAG9800362.1"/>
    </source>
</evidence>
<name>A0A9N9RN50_9DIPT</name>
<gene>
    <name evidence="16" type="ORF">CHIRRI_LOCUS3305</name>
</gene>
<dbReference type="FunFam" id="1.10.238.110:FF:000008">
    <property type="entry name" value="Diacylglycerol kinase"/>
    <property type="match status" value="1"/>
</dbReference>
<dbReference type="Gene3D" id="1.10.238.10">
    <property type="entry name" value="EF-hand"/>
    <property type="match status" value="1"/>
</dbReference>
<dbReference type="PROSITE" id="PS50081">
    <property type="entry name" value="ZF_DAG_PE_2"/>
    <property type="match status" value="2"/>
</dbReference>
<keyword evidence="7 11" id="KW-0418">Kinase</keyword>
<keyword evidence="17" id="KW-1185">Reference proteome</keyword>
<evidence type="ECO:0000256" key="10">
    <source>
        <dbReference type="ARBA" id="ARBA00022840"/>
    </source>
</evidence>
<evidence type="ECO:0000256" key="3">
    <source>
        <dbReference type="ARBA" id="ARBA00022679"/>
    </source>
</evidence>
<dbReference type="Pfam" id="PF13499">
    <property type="entry name" value="EF-hand_7"/>
    <property type="match status" value="1"/>
</dbReference>
<dbReference type="EC" id="2.7.1.107" evidence="11"/>
<dbReference type="FunFam" id="3.30.60.20:FF:000016">
    <property type="entry name" value="Diacylglycerol kinase"/>
    <property type="match status" value="1"/>
</dbReference>
<dbReference type="InterPro" id="IPR011992">
    <property type="entry name" value="EF-hand-dom_pair"/>
</dbReference>
<evidence type="ECO:0000256" key="1">
    <source>
        <dbReference type="ARBA" id="ARBA00001383"/>
    </source>
</evidence>
<dbReference type="PROSITE" id="PS00018">
    <property type="entry name" value="EF_HAND_1"/>
    <property type="match status" value="1"/>
</dbReference>
<dbReference type="Gene3D" id="1.10.238.110">
    <property type="entry name" value="Diacylglycerol kinase alpha"/>
    <property type="match status" value="2"/>
</dbReference>
<proteinExistence type="inferred from homology"/>
<dbReference type="PANTHER" id="PTHR11255">
    <property type="entry name" value="DIACYLGLYCEROL KINASE"/>
    <property type="match status" value="1"/>
</dbReference>
<dbReference type="InterPro" id="IPR037607">
    <property type="entry name" value="DGK"/>
</dbReference>
<dbReference type="InterPro" id="IPR047471">
    <property type="entry name" value="C1_DGKbeta-like_rpt1"/>
</dbReference>
<keyword evidence="3 11" id="KW-0808">Transferase</keyword>
<keyword evidence="5" id="KW-0677">Repeat</keyword>
<dbReference type="FunFam" id="1.10.238.10:FF:000017">
    <property type="entry name" value="Diacylglycerol kinase"/>
    <property type="match status" value="1"/>
</dbReference>
<dbReference type="GO" id="GO:0007200">
    <property type="term" value="P:phospholipase C-activating G protein-coupled receptor signaling pathway"/>
    <property type="evidence" value="ECO:0007669"/>
    <property type="project" value="InterPro"/>
</dbReference>
<feature type="domain" description="EF-hand" evidence="15">
    <location>
        <begin position="252"/>
        <end position="287"/>
    </location>
</feature>
<dbReference type="SMART" id="SM00109">
    <property type="entry name" value="C1"/>
    <property type="match status" value="2"/>
</dbReference>
<dbReference type="InterPro" id="IPR029477">
    <property type="entry name" value="DAG_kinase_typeI_N"/>
</dbReference>
<feature type="region of interest" description="Disordered" evidence="12">
    <location>
        <begin position="610"/>
        <end position="629"/>
    </location>
</feature>
<dbReference type="GO" id="GO:0004143">
    <property type="term" value="F:ATP-dependent diacylglycerol kinase activity"/>
    <property type="evidence" value="ECO:0007669"/>
    <property type="project" value="UniProtKB-EC"/>
</dbReference>
<dbReference type="GO" id="GO:0005886">
    <property type="term" value="C:plasma membrane"/>
    <property type="evidence" value="ECO:0007669"/>
    <property type="project" value="TreeGrafter"/>
</dbReference>
<keyword evidence="6 11" id="KW-0547">Nucleotide-binding</keyword>
<evidence type="ECO:0000259" key="15">
    <source>
        <dbReference type="PROSITE" id="PS50222"/>
    </source>
</evidence>
<dbReference type="Pfam" id="PF14513">
    <property type="entry name" value="DAG_kinase_N"/>
    <property type="match status" value="1"/>
</dbReference>
<dbReference type="InterPro" id="IPR018247">
    <property type="entry name" value="EF_Hand_1_Ca_BS"/>
</dbReference>
<evidence type="ECO:0000256" key="9">
    <source>
        <dbReference type="ARBA" id="ARBA00022837"/>
    </source>
</evidence>
<protein>
    <recommendedName>
        <fullName evidence="11">Diacylglycerol kinase</fullName>
        <shortName evidence="11">DAG kinase</shortName>
        <ecNumber evidence="11">2.7.1.107</ecNumber>
    </recommendedName>
</protein>
<feature type="domain" description="Phorbol-ester/DAG-type" evidence="13">
    <location>
        <begin position="302"/>
        <end position="352"/>
    </location>
</feature>
<dbReference type="InterPro" id="IPR038199">
    <property type="entry name" value="DGK_typeI_N_sf"/>
</dbReference>
<dbReference type="SMART" id="SM00046">
    <property type="entry name" value="DAGKc"/>
    <property type="match status" value="1"/>
</dbReference>
<feature type="domain" description="EF-hand" evidence="15">
    <location>
        <begin position="207"/>
        <end position="242"/>
    </location>
</feature>
<comment type="similarity">
    <text evidence="2 11">Belongs to the eukaryotic diacylglycerol kinase family.</text>
</comment>
<dbReference type="InterPro" id="IPR046349">
    <property type="entry name" value="C1-like_sf"/>
</dbReference>
<feature type="domain" description="DAGKc" evidence="14">
    <location>
        <begin position="460"/>
        <end position="500"/>
    </location>
</feature>